<accession>A0ACC2AIL5</accession>
<evidence type="ECO:0000313" key="2">
    <source>
        <dbReference type="Proteomes" id="UP001162992"/>
    </source>
</evidence>
<evidence type="ECO:0000313" key="1">
    <source>
        <dbReference type="EMBL" id="KAJ7517423.1"/>
    </source>
</evidence>
<dbReference type="EMBL" id="CM055112">
    <property type="protein sequence ID" value="KAJ7517423.1"/>
    <property type="molecule type" value="Genomic_DNA"/>
</dbReference>
<keyword evidence="2" id="KW-1185">Reference proteome</keyword>
<organism evidence="1 2">
    <name type="scientific">Diphasiastrum complanatum</name>
    <name type="common">Issler's clubmoss</name>
    <name type="synonym">Lycopodium complanatum</name>
    <dbReference type="NCBI Taxonomy" id="34168"/>
    <lineage>
        <taxon>Eukaryota</taxon>
        <taxon>Viridiplantae</taxon>
        <taxon>Streptophyta</taxon>
        <taxon>Embryophyta</taxon>
        <taxon>Tracheophyta</taxon>
        <taxon>Lycopodiopsida</taxon>
        <taxon>Lycopodiales</taxon>
        <taxon>Lycopodiaceae</taxon>
        <taxon>Lycopodioideae</taxon>
        <taxon>Diphasiastrum</taxon>
    </lineage>
</organism>
<gene>
    <name evidence="1" type="ORF">O6H91_21G023500</name>
</gene>
<protein>
    <submittedName>
        <fullName evidence="1">Uncharacterized protein</fullName>
    </submittedName>
</protein>
<dbReference type="Proteomes" id="UP001162992">
    <property type="component" value="Chromosome 21"/>
</dbReference>
<reference evidence="2" key="1">
    <citation type="journal article" date="2024" name="Proc. Natl. Acad. Sci. U.S.A.">
        <title>Extraordinary preservation of gene collinearity over three hundred million years revealed in homosporous lycophytes.</title>
        <authorList>
            <person name="Li C."/>
            <person name="Wickell D."/>
            <person name="Kuo L.Y."/>
            <person name="Chen X."/>
            <person name="Nie B."/>
            <person name="Liao X."/>
            <person name="Peng D."/>
            <person name="Ji J."/>
            <person name="Jenkins J."/>
            <person name="Williams M."/>
            <person name="Shu S."/>
            <person name="Plott C."/>
            <person name="Barry K."/>
            <person name="Rajasekar S."/>
            <person name="Grimwood J."/>
            <person name="Han X."/>
            <person name="Sun S."/>
            <person name="Hou Z."/>
            <person name="He W."/>
            <person name="Dai G."/>
            <person name="Sun C."/>
            <person name="Schmutz J."/>
            <person name="Leebens-Mack J.H."/>
            <person name="Li F.W."/>
            <person name="Wang L."/>
        </authorList>
    </citation>
    <scope>NUCLEOTIDE SEQUENCE [LARGE SCALE GENOMIC DNA]</scope>
    <source>
        <strain evidence="2">cv. PW_Plant_1</strain>
    </source>
</reference>
<comment type="caution">
    <text evidence="1">The sequence shown here is derived from an EMBL/GenBank/DDBJ whole genome shotgun (WGS) entry which is preliminary data.</text>
</comment>
<name>A0ACC2AIL5_DIPCM</name>
<proteinExistence type="predicted"/>
<sequence>MLASSSFSYYSVNATAELQNRTDQRQIIKYIMIKVIMCRQQKLCYGVHKLLTSSINSRATWAREYATTFTDTSAALGRRLEGQVAVITGAASGIGEATARSFIAHGARVIIADIQDEAGTKLAKDLGPNAHFVHCDVSKEDDVSESMGLAVSVYGQLDIMYNNAGILMPKSMRGFTGISDLNLADMHEVFRTNVYGVALGIKHAARVMKPQRRGCIICTASTASIQGGLASHQYTVSKHAVVGLTRSSASELSEYGIRVNCVSPTIIMTPLLELVLCNPHLKKKLGDWRTSEAGCNLSQTFLSPDEVAKAALFLASDGNYISGHNLVIDGSRSVTGSPKLFPLETDDGKEENQD</sequence>